<dbReference type="InterPro" id="IPR001584">
    <property type="entry name" value="Integrase_cat-core"/>
</dbReference>
<dbReference type="Proteomes" id="UP001153292">
    <property type="component" value="Chromosome 6"/>
</dbReference>
<dbReference type="EMBL" id="OU963899">
    <property type="protein sequence ID" value="CAH0406500.1"/>
    <property type="molecule type" value="Genomic_DNA"/>
</dbReference>
<dbReference type="PANTHER" id="PTHR37984:SF15">
    <property type="entry name" value="INTEGRASE CATALYTIC DOMAIN-CONTAINING PROTEIN"/>
    <property type="match status" value="1"/>
</dbReference>
<evidence type="ECO:0000313" key="2">
    <source>
        <dbReference type="EMBL" id="CAH0406500.1"/>
    </source>
</evidence>
<sequence>MKSFERYGLPRRVISDNGSQFVSAVMQKVMLALGITQNLTPVYHPQANPAERKNRDMKSMLAILVNTDHQDWPKHIPAVRFALNTATNQTTGHTAAYLAFALIKKNSVFFVSSTTLRHSRYNVNTGTWLCDQRKSYRLYFPRIRKIQTLSLMMIWKTTFNELNIIILITVIHLRHIPNLRHYMTYWLISVTVKT</sequence>
<dbReference type="Gene3D" id="3.30.420.10">
    <property type="entry name" value="Ribonuclease H-like superfamily/Ribonuclease H"/>
    <property type="match status" value="1"/>
</dbReference>
<dbReference type="InterPro" id="IPR050951">
    <property type="entry name" value="Retrovirus_Pol_polyprotein"/>
</dbReference>
<keyword evidence="3" id="KW-1185">Reference proteome</keyword>
<gene>
    <name evidence="2" type="ORF">CHILSU_LOCUS9876</name>
</gene>
<evidence type="ECO:0000259" key="1">
    <source>
        <dbReference type="PROSITE" id="PS50994"/>
    </source>
</evidence>
<dbReference type="SUPFAM" id="SSF53098">
    <property type="entry name" value="Ribonuclease H-like"/>
    <property type="match status" value="1"/>
</dbReference>
<evidence type="ECO:0000313" key="3">
    <source>
        <dbReference type="Proteomes" id="UP001153292"/>
    </source>
</evidence>
<name>A0ABN8B9T7_CHISP</name>
<proteinExistence type="predicted"/>
<dbReference type="PANTHER" id="PTHR37984">
    <property type="entry name" value="PROTEIN CBG26694"/>
    <property type="match status" value="1"/>
</dbReference>
<organism evidence="2 3">
    <name type="scientific">Chilo suppressalis</name>
    <name type="common">Asiatic rice borer moth</name>
    <dbReference type="NCBI Taxonomy" id="168631"/>
    <lineage>
        <taxon>Eukaryota</taxon>
        <taxon>Metazoa</taxon>
        <taxon>Ecdysozoa</taxon>
        <taxon>Arthropoda</taxon>
        <taxon>Hexapoda</taxon>
        <taxon>Insecta</taxon>
        <taxon>Pterygota</taxon>
        <taxon>Neoptera</taxon>
        <taxon>Endopterygota</taxon>
        <taxon>Lepidoptera</taxon>
        <taxon>Glossata</taxon>
        <taxon>Ditrysia</taxon>
        <taxon>Pyraloidea</taxon>
        <taxon>Crambidae</taxon>
        <taxon>Crambinae</taxon>
        <taxon>Chilo</taxon>
    </lineage>
</organism>
<dbReference type="InterPro" id="IPR036397">
    <property type="entry name" value="RNaseH_sf"/>
</dbReference>
<dbReference type="PROSITE" id="PS50994">
    <property type="entry name" value="INTEGRASE"/>
    <property type="match status" value="1"/>
</dbReference>
<accession>A0ABN8B9T7</accession>
<dbReference type="InterPro" id="IPR012337">
    <property type="entry name" value="RNaseH-like_sf"/>
</dbReference>
<feature type="domain" description="Integrase catalytic" evidence="1">
    <location>
        <begin position="1"/>
        <end position="103"/>
    </location>
</feature>
<reference evidence="2" key="1">
    <citation type="submission" date="2021-12" db="EMBL/GenBank/DDBJ databases">
        <authorList>
            <person name="King R."/>
        </authorList>
    </citation>
    <scope>NUCLEOTIDE SEQUENCE</scope>
</reference>
<protein>
    <recommendedName>
        <fullName evidence="1">Integrase catalytic domain-containing protein</fullName>
    </recommendedName>
</protein>